<dbReference type="GO" id="GO:0004725">
    <property type="term" value="F:protein tyrosine phosphatase activity"/>
    <property type="evidence" value="ECO:0007669"/>
    <property type="project" value="InterPro"/>
</dbReference>
<dbReference type="RefSeq" id="WP_419191328.1">
    <property type="nucleotide sequence ID" value="NZ_CP036434.1"/>
</dbReference>
<evidence type="ECO:0000313" key="17">
    <source>
        <dbReference type="Proteomes" id="UP000320390"/>
    </source>
</evidence>
<evidence type="ECO:0000256" key="5">
    <source>
        <dbReference type="ARBA" id="ARBA00022490"/>
    </source>
</evidence>
<dbReference type="PANTHER" id="PTHR17490">
    <property type="entry name" value="SUA5"/>
    <property type="match status" value="1"/>
</dbReference>
<dbReference type="AlphaFoldDB" id="A0A518EST2"/>
<evidence type="ECO:0000256" key="14">
    <source>
        <dbReference type="PIRSR" id="PIRSR617867-1"/>
    </source>
</evidence>
<dbReference type="GO" id="GO:0003725">
    <property type="term" value="F:double-stranded RNA binding"/>
    <property type="evidence" value="ECO:0007669"/>
    <property type="project" value="InterPro"/>
</dbReference>
<evidence type="ECO:0000256" key="8">
    <source>
        <dbReference type="ARBA" id="ARBA00022695"/>
    </source>
</evidence>
<dbReference type="InterPro" id="IPR050156">
    <property type="entry name" value="TC-AMP_synthase_SUA5"/>
</dbReference>
<dbReference type="Gene3D" id="3.40.50.2300">
    <property type="match status" value="1"/>
</dbReference>
<name>A0A518EST2_9BACT</name>
<evidence type="ECO:0000256" key="13">
    <source>
        <dbReference type="ARBA" id="ARBA00048366"/>
    </source>
</evidence>
<keyword evidence="7" id="KW-0819">tRNA processing</keyword>
<keyword evidence="10 16" id="KW-0378">Hydrolase</keyword>
<dbReference type="PANTHER" id="PTHR17490:SF16">
    <property type="entry name" value="THREONYLCARBAMOYL-AMP SYNTHASE"/>
    <property type="match status" value="1"/>
</dbReference>
<comment type="similarity">
    <text evidence="2">Belongs to the SUA5 family.</text>
</comment>
<dbReference type="Pfam" id="PF01300">
    <property type="entry name" value="Sua5_yciO_yrdC"/>
    <property type="match status" value="1"/>
</dbReference>
<keyword evidence="8" id="KW-0548">Nucleotidyltransferase</keyword>
<proteinExistence type="inferred from homology"/>
<protein>
    <recommendedName>
        <fullName evidence="12">L-threonylcarbamoyladenylate synthase</fullName>
        <ecNumber evidence="4">2.7.7.87</ecNumber>
    </recommendedName>
    <alternativeName>
        <fullName evidence="12">L-threonylcarbamoyladenylate synthase</fullName>
    </alternativeName>
</protein>
<gene>
    <name evidence="16" type="primary">ywlE</name>
    <name evidence="16" type="ORF">Poly30_26650</name>
</gene>
<comment type="similarity">
    <text evidence="3">Belongs to the low molecular weight phosphotyrosine protein phosphatase family.</text>
</comment>
<evidence type="ECO:0000256" key="7">
    <source>
        <dbReference type="ARBA" id="ARBA00022694"/>
    </source>
</evidence>
<dbReference type="EMBL" id="CP036434">
    <property type="protein sequence ID" value="QDV07146.1"/>
    <property type="molecule type" value="Genomic_DNA"/>
</dbReference>
<dbReference type="EC" id="2.7.7.87" evidence="4"/>
<keyword evidence="9" id="KW-0547">Nucleotide-binding</keyword>
<dbReference type="InterPro" id="IPR006070">
    <property type="entry name" value="Sua5-like_dom"/>
</dbReference>
<dbReference type="InterPro" id="IPR017945">
    <property type="entry name" value="DHBP_synth_RibB-like_a/b_dom"/>
</dbReference>
<feature type="active site" description="Nucleophile" evidence="14">
    <location>
        <position position="241"/>
    </location>
</feature>
<keyword evidence="5" id="KW-0963">Cytoplasm</keyword>
<evidence type="ECO:0000256" key="2">
    <source>
        <dbReference type="ARBA" id="ARBA00007663"/>
    </source>
</evidence>
<dbReference type="InterPro" id="IPR036196">
    <property type="entry name" value="Ptyr_pPase_sf"/>
</dbReference>
<dbReference type="SMART" id="SM00226">
    <property type="entry name" value="LMWPc"/>
    <property type="match status" value="1"/>
</dbReference>
<evidence type="ECO:0000256" key="6">
    <source>
        <dbReference type="ARBA" id="ARBA00022679"/>
    </source>
</evidence>
<dbReference type="Pfam" id="PF01451">
    <property type="entry name" value="LMWPc"/>
    <property type="match status" value="1"/>
</dbReference>
<comment type="subcellular location">
    <subcellularLocation>
        <location evidence="1">Cytoplasm</location>
    </subcellularLocation>
</comment>
<dbReference type="CDD" id="cd16344">
    <property type="entry name" value="LMWPAP"/>
    <property type="match status" value="1"/>
</dbReference>
<keyword evidence="11" id="KW-0067">ATP-binding</keyword>
<dbReference type="GO" id="GO:0006450">
    <property type="term" value="P:regulation of translational fidelity"/>
    <property type="evidence" value="ECO:0007669"/>
    <property type="project" value="TreeGrafter"/>
</dbReference>
<dbReference type="Proteomes" id="UP000320390">
    <property type="component" value="Chromosome"/>
</dbReference>
<dbReference type="GO" id="GO:0005737">
    <property type="term" value="C:cytoplasm"/>
    <property type="evidence" value="ECO:0007669"/>
    <property type="project" value="UniProtKB-SubCell"/>
</dbReference>
<dbReference type="GO" id="GO:0000049">
    <property type="term" value="F:tRNA binding"/>
    <property type="evidence" value="ECO:0007669"/>
    <property type="project" value="TreeGrafter"/>
</dbReference>
<dbReference type="PROSITE" id="PS51163">
    <property type="entry name" value="YRDC"/>
    <property type="match status" value="1"/>
</dbReference>
<evidence type="ECO:0000256" key="3">
    <source>
        <dbReference type="ARBA" id="ARBA00011063"/>
    </source>
</evidence>
<dbReference type="SUPFAM" id="SSF52788">
    <property type="entry name" value="Phosphotyrosine protein phosphatases I"/>
    <property type="match status" value="1"/>
</dbReference>
<sequence>MTAPSSESTPLAASPFTEEQVRSAVEALADGKVVGLPTETVYGLAVRADLESALARLGSLLEHDESGPFTWHTTDPEALLQSSDLGSLARRLAERYWPGPLTLVLQGSVHQGSGEGEMEESQAPVGAALLATDGLLAAGGWTGVRVPSHAGTAAVLEAAPFPVVLASAARGKAAPAVTASGVRDAFTESEVPLVLDGGPASLQTPSTVLALGPGRFEVLREGIVTPAELRRATGLSILFVCTGNTCRSPMAEGIARAAIQRALGSADETAFGFHVASAGVYAGVGSPPSEHAVTVLHDRSIDLSGHQSHPAIPREIAAADRVYCLTRSHRSALLSVLPPGAADAVELLDPAGRDVPDPFGGPLEVYRRTADVIEGFIEARLPAWVGHS</sequence>
<dbReference type="InterPro" id="IPR023485">
    <property type="entry name" value="Ptyr_pPase"/>
</dbReference>
<dbReference type="Gene3D" id="3.90.870.10">
    <property type="entry name" value="DHBP synthase"/>
    <property type="match status" value="1"/>
</dbReference>
<evidence type="ECO:0000313" key="16">
    <source>
        <dbReference type="EMBL" id="QDV07146.1"/>
    </source>
</evidence>
<comment type="catalytic activity">
    <reaction evidence="13">
        <text>L-threonine + hydrogencarbonate + ATP = L-threonylcarbamoyladenylate + diphosphate + H2O</text>
        <dbReference type="Rhea" id="RHEA:36407"/>
        <dbReference type="ChEBI" id="CHEBI:15377"/>
        <dbReference type="ChEBI" id="CHEBI:17544"/>
        <dbReference type="ChEBI" id="CHEBI:30616"/>
        <dbReference type="ChEBI" id="CHEBI:33019"/>
        <dbReference type="ChEBI" id="CHEBI:57926"/>
        <dbReference type="ChEBI" id="CHEBI:73682"/>
        <dbReference type="EC" id="2.7.7.87"/>
    </reaction>
</comment>
<keyword evidence="6" id="KW-0808">Transferase</keyword>
<keyword evidence="17" id="KW-1185">Reference proteome</keyword>
<feature type="active site" evidence="14">
    <location>
        <position position="247"/>
    </location>
</feature>
<evidence type="ECO:0000256" key="11">
    <source>
        <dbReference type="ARBA" id="ARBA00022840"/>
    </source>
</evidence>
<organism evidence="16 17">
    <name type="scientific">Saltatorellus ferox</name>
    <dbReference type="NCBI Taxonomy" id="2528018"/>
    <lineage>
        <taxon>Bacteria</taxon>
        <taxon>Pseudomonadati</taxon>
        <taxon>Planctomycetota</taxon>
        <taxon>Planctomycetia</taxon>
        <taxon>Planctomycetia incertae sedis</taxon>
        <taxon>Saltatorellus</taxon>
    </lineage>
</organism>
<accession>A0A518EST2</accession>
<dbReference type="PRINTS" id="PR00719">
    <property type="entry name" value="LMWPTPASE"/>
</dbReference>
<reference evidence="16 17" key="1">
    <citation type="submission" date="2019-02" db="EMBL/GenBank/DDBJ databases">
        <title>Deep-cultivation of Planctomycetes and their phenomic and genomic characterization uncovers novel biology.</title>
        <authorList>
            <person name="Wiegand S."/>
            <person name="Jogler M."/>
            <person name="Boedeker C."/>
            <person name="Pinto D."/>
            <person name="Vollmers J."/>
            <person name="Rivas-Marin E."/>
            <person name="Kohn T."/>
            <person name="Peeters S.H."/>
            <person name="Heuer A."/>
            <person name="Rast P."/>
            <person name="Oberbeckmann S."/>
            <person name="Bunk B."/>
            <person name="Jeske O."/>
            <person name="Meyerdierks A."/>
            <person name="Storesund J.E."/>
            <person name="Kallscheuer N."/>
            <person name="Luecker S."/>
            <person name="Lage O.M."/>
            <person name="Pohl T."/>
            <person name="Merkel B.J."/>
            <person name="Hornburger P."/>
            <person name="Mueller R.-W."/>
            <person name="Bruemmer F."/>
            <person name="Labrenz M."/>
            <person name="Spormann A.M."/>
            <person name="Op den Camp H."/>
            <person name="Overmann J."/>
            <person name="Amann R."/>
            <person name="Jetten M.S.M."/>
            <person name="Mascher T."/>
            <person name="Medema M.H."/>
            <person name="Devos D.P."/>
            <person name="Kaster A.-K."/>
            <person name="Ovreas L."/>
            <person name="Rohde M."/>
            <person name="Galperin M.Y."/>
            <person name="Jogler C."/>
        </authorList>
    </citation>
    <scope>NUCLEOTIDE SEQUENCE [LARGE SCALE GENOMIC DNA]</scope>
    <source>
        <strain evidence="16 17">Poly30</strain>
    </source>
</reference>
<dbReference type="GO" id="GO:0061710">
    <property type="term" value="F:L-threonylcarbamoyladenylate synthase"/>
    <property type="evidence" value="ECO:0007669"/>
    <property type="project" value="UniProtKB-EC"/>
</dbReference>
<dbReference type="InterPro" id="IPR017867">
    <property type="entry name" value="Tyr_phospatase_low_mol_wt"/>
</dbReference>
<dbReference type="GO" id="GO:0008033">
    <property type="term" value="P:tRNA processing"/>
    <property type="evidence" value="ECO:0007669"/>
    <property type="project" value="UniProtKB-KW"/>
</dbReference>
<evidence type="ECO:0000256" key="10">
    <source>
        <dbReference type="ARBA" id="ARBA00022801"/>
    </source>
</evidence>
<dbReference type="GO" id="GO:0005524">
    <property type="term" value="F:ATP binding"/>
    <property type="evidence" value="ECO:0007669"/>
    <property type="project" value="UniProtKB-KW"/>
</dbReference>
<evidence type="ECO:0000256" key="9">
    <source>
        <dbReference type="ARBA" id="ARBA00022741"/>
    </source>
</evidence>
<evidence type="ECO:0000256" key="12">
    <source>
        <dbReference type="ARBA" id="ARBA00029774"/>
    </source>
</evidence>
<evidence type="ECO:0000259" key="15">
    <source>
        <dbReference type="PROSITE" id="PS51163"/>
    </source>
</evidence>
<evidence type="ECO:0000256" key="4">
    <source>
        <dbReference type="ARBA" id="ARBA00012584"/>
    </source>
</evidence>
<evidence type="ECO:0000256" key="1">
    <source>
        <dbReference type="ARBA" id="ARBA00004496"/>
    </source>
</evidence>
<dbReference type="SUPFAM" id="SSF55821">
    <property type="entry name" value="YrdC/RibB"/>
    <property type="match status" value="1"/>
</dbReference>
<feature type="active site" description="Proton donor" evidence="14">
    <location>
        <position position="357"/>
    </location>
</feature>
<feature type="domain" description="YrdC-like" evidence="15">
    <location>
        <begin position="18"/>
        <end position="224"/>
    </location>
</feature>